<reference evidence="1" key="2">
    <citation type="submission" date="2021-04" db="EMBL/GenBank/DDBJ databases">
        <authorList>
            <person name="Gilroy R."/>
        </authorList>
    </citation>
    <scope>NUCLEOTIDE SEQUENCE</scope>
    <source>
        <strain evidence="1">ChiBcec1-1630</strain>
    </source>
</reference>
<gene>
    <name evidence="1" type="ORF">H9926_02920</name>
</gene>
<sequence>MKREGVRIIEADGTVTFENGVTGIRFDLKKGTWSAGKCGEEPVLKDAYAAAGAWKSNGEGMTCCWTTEEISDRLGTGRMLRIDSLDQSGSGVLVGFILYEGEAFLALCCGCRNHSGQTVRLKELSPLAGGSAFRGSEGLKRAKLLDGNSGAFETRVQEGGSLKSRNNALFTFSEGRSMRSVVLAGLTYTEFAKYAELEVRSEEKEDYALLKLCARDPYGKRVDDGQEYFPRGDLFYLDLYTEDPFHSLEVYGKRLALAQKAEPNLHSFPSVCLWYAEFYDMMNVSGEKLNTSGGAVREMESIRNSGFLKYAPAAVRLVPDYYGQDHNGGNTQQGWWDDEHWRRYQDEKEGNGRYTAPYETTAKWAGAVNDLGGIPLTYFQTSAVSEDYVKQYPEHTLFNEGNCRKGEFLNGAYQSTIGYDFTDPGFQEHMREVYRNLREGGVRGLMFDYPGTAWDEEGGFEDDYATTALNYINAFRLAKEGMGKDSYIDERGIETGLDVTLGWVDSQRTEDDTADMPPEMISKIGLRWYKNRVVTNYDMDSKDLMRAQSADELHTLVTMAYAVSGRLLLANGFENLSKEAVDALSRIYPQHKERKSFRPADAFLGKLWPEVYDYEVEKDWHQVILYNGDRLQDKMIEAPLSGDAFSGGLGLELEAEYHVYDFWNDTYVGKLEGTQTLRQRVRRGESRMLSVRKVTGHPQVISSSRHVMQGAVELQNVRWESYEADGEAGILSGICELPAGEACRIEVKLPDGREYQNLKLEAEGEYPCEEVRGRLHLDAFENRVTLTLQGQNNMKVSWKLIIPCSVPANAECPEAPKDVRGLWEEKNCSLLLKWEGQERCMYRIYGSTDEECCADSRNLLAETENPWFRDENIRNHSCRNYKITAQNVSGSESDAASFSWKADFQEPVSFMGIDRTTGGEWKGIYGQAGCSLRGEGKEENLPPYIEEIRTNGREKTAAEGAVKTDSNLVHYPVKGDGKHLGYDSNSGVLQYEIRVSDKKEHLASFYCVDNTPRQFGSTARCRKMSLELKLPDGRRIQDAVPVTEFADGVFLKVKFRGSFILALRNMVSIGVFDSVCSGIFFDEF</sequence>
<dbReference type="EMBL" id="DWVS01000067">
    <property type="protein sequence ID" value="HJC86951.1"/>
    <property type="molecule type" value="Genomic_DNA"/>
</dbReference>
<evidence type="ECO:0000313" key="2">
    <source>
        <dbReference type="Proteomes" id="UP000823922"/>
    </source>
</evidence>
<accession>A0A9D2TQL8</accession>
<dbReference type="AlphaFoldDB" id="A0A9D2TQL8"/>
<organism evidence="1 2">
    <name type="scientific">Candidatus Eisenbergiella intestinigallinarum</name>
    <dbReference type="NCBI Taxonomy" id="2838549"/>
    <lineage>
        <taxon>Bacteria</taxon>
        <taxon>Bacillati</taxon>
        <taxon>Bacillota</taxon>
        <taxon>Clostridia</taxon>
        <taxon>Lachnospirales</taxon>
        <taxon>Lachnospiraceae</taxon>
        <taxon>Eisenbergiella</taxon>
    </lineage>
</organism>
<dbReference type="InterPro" id="IPR017853">
    <property type="entry name" value="GH"/>
</dbReference>
<protein>
    <submittedName>
        <fullName evidence="1">Uncharacterized protein</fullName>
    </submittedName>
</protein>
<reference evidence="1" key="1">
    <citation type="journal article" date="2021" name="PeerJ">
        <title>Extensive microbial diversity within the chicken gut microbiome revealed by metagenomics and culture.</title>
        <authorList>
            <person name="Gilroy R."/>
            <person name="Ravi A."/>
            <person name="Getino M."/>
            <person name="Pursley I."/>
            <person name="Horton D.L."/>
            <person name="Alikhan N.F."/>
            <person name="Baker D."/>
            <person name="Gharbi K."/>
            <person name="Hall N."/>
            <person name="Watson M."/>
            <person name="Adriaenssens E.M."/>
            <person name="Foster-Nyarko E."/>
            <person name="Jarju S."/>
            <person name="Secka A."/>
            <person name="Antonio M."/>
            <person name="Oren A."/>
            <person name="Chaudhuri R.R."/>
            <person name="La Ragione R."/>
            <person name="Hildebrand F."/>
            <person name="Pallen M.J."/>
        </authorList>
    </citation>
    <scope>NUCLEOTIDE SEQUENCE</scope>
    <source>
        <strain evidence="1">ChiBcec1-1630</strain>
    </source>
</reference>
<dbReference type="Proteomes" id="UP000823922">
    <property type="component" value="Unassembled WGS sequence"/>
</dbReference>
<evidence type="ECO:0000313" key="1">
    <source>
        <dbReference type="EMBL" id="HJC86951.1"/>
    </source>
</evidence>
<proteinExistence type="predicted"/>
<comment type="caution">
    <text evidence="1">The sequence shown here is derived from an EMBL/GenBank/DDBJ whole genome shotgun (WGS) entry which is preliminary data.</text>
</comment>
<dbReference type="SUPFAM" id="SSF51445">
    <property type="entry name" value="(Trans)glycosidases"/>
    <property type="match status" value="1"/>
</dbReference>
<dbReference type="Gene3D" id="3.20.20.70">
    <property type="entry name" value="Aldolase class I"/>
    <property type="match status" value="1"/>
</dbReference>
<name>A0A9D2TQL8_9FIRM</name>
<dbReference type="InterPro" id="IPR013785">
    <property type="entry name" value="Aldolase_TIM"/>
</dbReference>